<keyword evidence="2" id="KW-1185">Reference proteome</keyword>
<accession>A0A6L9EDH9</accession>
<sequence>METMTKVAQKIQLVDGTFSPSEAQDVITSLIDQKINFHKLQRLAWCEGNRDADTYYPDHRIHELEEEKKVAKEFISSIRNAGLELRINGVLEISLV</sequence>
<evidence type="ECO:0000313" key="2">
    <source>
        <dbReference type="Proteomes" id="UP000475249"/>
    </source>
</evidence>
<proteinExistence type="predicted"/>
<gene>
    <name evidence="1" type="ORF">GTQ38_11750</name>
</gene>
<dbReference type="Proteomes" id="UP000475249">
    <property type="component" value="Unassembled WGS sequence"/>
</dbReference>
<organism evidence="1 2">
    <name type="scientific">Poritiphilus flavus</name>
    <dbReference type="NCBI Taxonomy" id="2697053"/>
    <lineage>
        <taxon>Bacteria</taxon>
        <taxon>Pseudomonadati</taxon>
        <taxon>Bacteroidota</taxon>
        <taxon>Flavobacteriia</taxon>
        <taxon>Flavobacteriales</taxon>
        <taxon>Flavobacteriaceae</taxon>
        <taxon>Poritiphilus</taxon>
    </lineage>
</organism>
<evidence type="ECO:0000313" key="1">
    <source>
        <dbReference type="EMBL" id="NAS12681.1"/>
    </source>
</evidence>
<dbReference type="AlphaFoldDB" id="A0A6L9EDH9"/>
<dbReference type="EMBL" id="WXYO01000005">
    <property type="protein sequence ID" value="NAS12681.1"/>
    <property type="molecule type" value="Genomic_DNA"/>
</dbReference>
<comment type="caution">
    <text evidence="1">The sequence shown here is derived from an EMBL/GenBank/DDBJ whole genome shotgun (WGS) entry which is preliminary data.</text>
</comment>
<name>A0A6L9EDH9_9FLAO</name>
<reference evidence="1 2" key="1">
    <citation type="submission" date="2020-01" db="EMBL/GenBank/DDBJ databases">
        <title>Bacteria diversity of Porities sp.</title>
        <authorList>
            <person name="Wang G."/>
        </authorList>
    </citation>
    <scope>NUCLEOTIDE SEQUENCE [LARGE SCALE GENOMIC DNA]</scope>
    <source>
        <strain evidence="1 2">R33</strain>
    </source>
</reference>
<protein>
    <submittedName>
        <fullName evidence="1">Uncharacterized protein</fullName>
    </submittedName>
</protein>
<dbReference type="RefSeq" id="WP_161435711.1">
    <property type="nucleotide sequence ID" value="NZ_WXYO01000005.1"/>
</dbReference>